<name>A0AAX3X114_9BACI</name>
<dbReference type="InterPro" id="IPR001242">
    <property type="entry name" value="Condensation_dom"/>
</dbReference>
<dbReference type="Proteomes" id="UP001178322">
    <property type="component" value="Chromosome"/>
</dbReference>
<dbReference type="InterPro" id="IPR009081">
    <property type="entry name" value="PP-bd_ACP"/>
</dbReference>
<evidence type="ECO:0000313" key="9">
    <source>
        <dbReference type="Proteomes" id="UP001178322"/>
    </source>
</evidence>
<evidence type="ECO:0000256" key="5">
    <source>
        <dbReference type="ARBA" id="ARBA00022553"/>
    </source>
</evidence>
<dbReference type="GO" id="GO:0008610">
    <property type="term" value="P:lipid biosynthetic process"/>
    <property type="evidence" value="ECO:0007669"/>
    <property type="project" value="UniProtKB-ARBA"/>
</dbReference>
<keyword evidence="6" id="KW-0436">Ligase</keyword>
<evidence type="ECO:0000256" key="6">
    <source>
        <dbReference type="ARBA" id="ARBA00022598"/>
    </source>
</evidence>
<dbReference type="SUPFAM" id="SSF53474">
    <property type="entry name" value="alpha/beta-Hydrolases"/>
    <property type="match status" value="1"/>
</dbReference>
<dbReference type="InterPro" id="IPR001031">
    <property type="entry name" value="Thioesterase"/>
</dbReference>
<dbReference type="FunFam" id="3.30.559.10:FF:000023">
    <property type="entry name" value="Non-ribosomal peptide synthetase"/>
    <property type="match status" value="1"/>
</dbReference>
<comment type="pathway">
    <text evidence="2">Siderophore biosynthesis.</text>
</comment>
<dbReference type="Gene3D" id="3.30.300.30">
    <property type="match status" value="1"/>
</dbReference>
<evidence type="ECO:0000256" key="4">
    <source>
        <dbReference type="ARBA" id="ARBA00022450"/>
    </source>
</evidence>
<evidence type="ECO:0000256" key="3">
    <source>
        <dbReference type="ARBA" id="ARBA00006432"/>
    </source>
</evidence>
<gene>
    <name evidence="8" type="ORF">QNH24_10905</name>
</gene>
<dbReference type="Gene3D" id="3.30.559.10">
    <property type="entry name" value="Chloramphenicol acetyltransferase-like domain"/>
    <property type="match status" value="1"/>
</dbReference>
<dbReference type="FunFam" id="3.40.50.12780:FF:000012">
    <property type="entry name" value="Non-ribosomal peptide synthetase"/>
    <property type="match status" value="1"/>
</dbReference>
<dbReference type="GO" id="GO:0005737">
    <property type="term" value="C:cytoplasm"/>
    <property type="evidence" value="ECO:0007669"/>
    <property type="project" value="TreeGrafter"/>
</dbReference>
<dbReference type="InterPro" id="IPR029058">
    <property type="entry name" value="AB_hydrolase_fold"/>
</dbReference>
<dbReference type="PROSITE" id="PS50075">
    <property type="entry name" value="CARRIER"/>
    <property type="match status" value="1"/>
</dbReference>
<dbReference type="InterPro" id="IPR036736">
    <property type="entry name" value="ACP-like_sf"/>
</dbReference>
<organism evidence="8 9">
    <name type="scientific">Lysinibacillus pakistanensis</name>
    <dbReference type="NCBI Taxonomy" id="759811"/>
    <lineage>
        <taxon>Bacteria</taxon>
        <taxon>Bacillati</taxon>
        <taxon>Bacillota</taxon>
        <taxon>Bacilli</taxon>
        <taxon>Bacillales</taxon>
        <taxon>Bacillaceae</taxon>
        <taxon>Lysinibacillus</taxon>
    </lineage>
</organism>
<dbReference type="InterPro" id="IPR044894">
    <property type="entry name" value="TubC_N_sf"/>
</dbReference>
<sequence length="1437" mass="164852">MQVKKEIIQLKAQGIELWTNQGKLHFKAGKEQLTEEVMAFLKTNKEALITVLEQEAQANTFPLTPIQSAYLLGSMNSFEYGGVSSHIYMELEYDHLDCERVKQVWTTLIERHEMLRTTIHRNGYQSVMDDIPNIEIAFEDLMRNGAEDKERLQEIRQHLGHKIYTPESWPLFDISLSQRLHGTTMHISFDFLIVDWASIWILLKEFEELYFHKDVTLPANDFTFKEYVKIEEEMRYQKNYQEDKDYWYNRIQTLPPSPTLPKLSLVQDEKSFERFFIQLDKAIWDKFKSSISNKGKTVTSVLLALYSQCLAKWSINKHFTINLILLNRLPVHPNVHRIVGDFTSINLTEVDCRRAETPFIDHVSQIQQQMFRDLDHSSFSGVEVLREMTRQKGQAYALMPFVFTSAINLIDSNGLIGKMNEYGISQTPQVFIDCQVMDDDNGLRVNWDVRKGVFPANVIADMFSAFEIALLKLVHEDQAWESAALVNLPNEQTRQRASVNNTYLNQAKHLLHQGFFEQASQQPTQIAVIEGEQEYSYAELRDKVFTVGNLLQKHQLQQGDKVAIISDKTIYQVTSVLAILSLGAVYVPIDKAQPISRIKKIIDQSQVKAILVDEHQPIYESLEAQCIAANLLEQRESISYDVYKGDPDELAYIIFTSGSTGEPKGVAMSHAAAMNTITDINRRFSITSHDRVLALSKLNFDLSVYDIFGLLTAGGTIVYPEQGHLYDANYWLSCLQTKKITLWNTVPALMKMLLAVDETEQFSVDSMKTILLSGDWVPPKMVKQCATAFPKSTIIALGGATEAGIWSNYHICSEEDFERETIPYGYPLANQCFYILDEHNEDCPNWVRGELYIAGDSLAQGYYQNTEMTNERFITTIKQQRLYRTGDYGRYMDNGEIEFIGRLDNQVKLCGNLINLGEIESLLNKHEQVDASCAVVLDNKHLYAVVQLAEYAPNNVLCNDFIDYLEQLLPSYMVPVKLFILSKLTLNANDKLDRQEIKKQVQLLVQEVQAEGNLQQAEVITQLEGTLLHFAQDVLQVELIQADKNLYDYGADSLSLSQLAGKIKKSIENENQYHKITFDFILRQLLNEPVIKLLAQKIMQHTVTETQENQHINKRNHAQAIGLLKKESSSHGEPYRIVVHAGLGTMNAFKYLNKHLAQQDLGTVISISIQDIDQYLAIDSAMLIDHLADDYVQQIMVKQVKQVQLIGYCMGGLIALEMARRLVERGVEIIDFTLIDSAPVLYDIEDSIALELIFITNFYITVEDVYKGASNQQLMEAIMHIFYQHNESLSASSLEELKHVEEFKEIYRFIKNLSQRSRKQRFQDYRAAIEKKTGEIIPDEMLEGYYNIYLHSFKGSNVRPMAYFGDIRYLVAEEDMDFIFTDRQDTLKFWKDLCIGHFEEIEIAGNHITCIEEDDNAYRVADILLAPIQVGSISQYE</sequence>
<dbReference type="PROSITE" id="PS00455">
    <property type="entry name" value="AMP_BINDING"/>
    <property type="match status" value="1"/>
</dbReference>
<accession>A0AAX3X114</accession>
<evidence type="ECO:0000256" key="1">
    <source>
        <dbReference type="ARBA" id="ARBA00001957"/>
    </source>
</evidence>
<dbReference type="GO" id="GO:0016874">
    <property type="term" value="F:ligase activity"/>
    <property type="evidence" value="ECO:0007669"/>
    <property type="project" value="UniProtKB-KW"/>
</dbReference>
<dbReference type="NCBIfam" id="TIGR01733">
    <property type="entry name" value="AA-adenyl-dom"/>
    <property type="match status" value="1"/>
</dbReference>
<comment type="similarity">
    <text evidence="3">Belongs to the ATP-dependent AMP-binding enzyme family.</text>
</comment>
<dbReference type="InterPro" id="IPR045851">
    <property type="entry name" value="AMP-bd_C_sf"/>
</dbReference>
<dbReference type="InterPro" id="IPR010071">
    <property type="entry name" value="AA_adenyl_dom"/>
</dbReference>
<reference evidence="8" key="1">
    <citation type="submission" date="2023-05" db="EMBL/GenBank/DDBJ databases">
        <title>Comparative genomics of Bacillaceae isolates and their secondary metabolite potential.</title>
        <authorList>
            <person name="Song L."/>
            <person name="Nielsen L.J."/>
            <person name="Mohite O."/>
            <person name="Xu X."/>
            <person name="Weber T."/>
            <person name="Kovacs A.T."/>
        </authorList>
    </citation>
    <scope>NUCLEOTIDE SEQUENCE</scope>
    <source>
        <strain evidence="8">LY1</strain>
    </source>
</reference>
<dbReference type="InterPro" id="IPR023213">
    <property type="entry name" value="CAT-like_dom_sf"/>
</dbReference>
<dbReference type="InterPro" id="IPR000873">
    <property type="entry name" value="AMP-dep_synth/lig_dom"/>
</dbReference>
<evidence type="ECO:0000256" key="2">
    <source>
        <dbReference type="ARBA" id="ARBA00004924"/>
    </source>
</evidence>
<proteinExistence type="inferred from homology"/>
<dbReference type="SUPFAM" id="SSF47336">
    <property type="entry name" value="ACP-like"/>
    <property type="match status" value="1"/>
</dbReference>
<dbReference type="SUPFAM" id="SSF52777">
    <property type="entry name" value="CoA-dependent acyltransferases"/>
    <property type="match status" value="2"/>
</dbReference>
<dbReference type="GO" id="GO:0043041">
    <property type="term" value="P:amino acid activation for nonribosomal peptide biosynthetic process"/>
    <property type="evidence" value="ECO:0007669"/>
    <property type="project" value="TreeGrafter"/>
</dbReference>
<dbReference type="RefSeq" id="WP_283872158.1">
    <property type="nucleotide sequence ID" value="NZ_CP126101.1"/>
</dbReference>
<dbReference type="GO" id="GO:0044550">
    <property type="term" value="P:secondary metabolite biosynthetic process"/>
    <property type="evidence" value="ECO:0007669"/>
    <property type="project" value="TreeGrafter"/>
</dbReference>
<dbReference type="Gene3D" id="1.10.1200.10">
    <property type="entry name" value="ACP-like"/>
    <property type="match status" value="1"/>
</dbReference>
<dbReference type="Gene3D" id="3.40.50.1820">
    <property type="entry name" value="alpha/beta hydrolase"/>
    <property type="match status" value="1"/>
</dbReference>
<keyword evidence="4" id="KW-0596">Phosphopantetheine</keyword>
<dbReference type="Pfam" id="PF00975">
    <property type="entry name" value="Thioesterase"/>
    <property type="match status" value="1"/>
</dbReference>
<keyword evidence="5" id="KW-0597">Phosphoprotein</keyword>
<evidence type="ECO:0000259" key="7">
    <source>
        <dbReference type="PROSITE" id="PS50075"/>
    </source>
</evidence>
<dbReference type="FunFam" id="3.30.559.30:FF:000006">
    <property type="entry name" value="Yersiniabactin polyketide/non-ribosomal peptide synthetase"/>
    <property type="match status" value="1"/>
</dbReference>
<dbReference type="Pfam" id="PF00668">
    <property type="entry name" value="Condensation"/>
    <property type="match status" value="1"/>
</dbReference>
<dbReference type="Gene3D" id="3.30.559.30">
    <property type="entry name" value="Nonribosomal peptide synthetase, condensation domain"/>
    <property type="match status" value="1"/>
</dbReference>
<dbReference type="GO" id="GO:0031177">
    <property type="term" value="F:phosphopantetheine binding"/>
    <property type="evidence" value="ECO:0007669"/>
    <property type="project" value="TreeGrafter"/>
</dbReference>
<protein>
    <submittedName>
        <fullName evidence="8">Amino acid adenylation domain-containing protein</fullName>
    </submittedName>
</protein>
<dbReference type="EMBL" id="CP126101">
    <property type="protein sequence ID" value="WHY53715.1"/>
    <property type="molecule type" value="Genomic_DNA"/>
</dbReference>
<dbReference type="PANTHER" id="PTHR45527">
    <property type="entry name" value="NONRIBOSOMAL PEPTIDE SYNTHETASE"/>
    <property type="match status" value="1"/>
</dbReference>
<comment type="cofactor">
    <cofactor evidence="1">
        <name>pantetheine 4'-phosphate</name>
        <dbReference type="ChEBI" id="CHEBI:47942"/>
    </cofactor>
</comment>
<dbReference type="InterPro" id="IPR057737">
    <property type="entry name" value="Condensation_MtbB-like"/>
</dbReference>
<dbReference type="CDD" id="cd19535">
    <property type="entry name" value="Cyc_NRPS"/>
    <property type="match status" value="1"/>
</dbReference>
<dbReference type="Gene3D" id="1.10.10.1830">
    <property type="entry name" value="Non-ribosomal peptide synthase, adenylation domain"/>
    <property type="match status" value="1"/>
</dbReference>
<dbReference type="Pfam" id="PF00501">
    <property type="entry name" value="AMP-binding"/>
    <property type="match status" value="1"/>
</dbReference>
<feature type="domain" description="Carrier" evidence="7">
    <location>
        <begin position="1018"/>
        <end position="1102"/>
    </location>
</feature>
<dbReference type="InterPro" id="IPR042099">
    <property type="entry name" value="ANL_N_sf"/>
</dbReference>
<dbReference type="Gene3D" id="3.40.50.12780">
    <property type="entry name" value="N-terminal domain of ligase-like"/>
    <property type="match status" value="1"/>
</dbReference>
<dbReference type="PANTHER" id="PTHR45527:SF10">
    <property type="entry name" value="PYOCHELIN SYNTHASE PCHF"/>
    <property type="match status" value="1"/>
</dbReference>
<evidence type="ECO:0000313" key="8">
    <source>
        <dbReference type="EMBL" id="WHY53715.1"/>
    </source>
</evidence>
<dbReference type="InterPro" id="IPR020845">
    <property type="entry name" value="AMP-binding_CS"/>
</dbReference>
<dbReference type="Pfam" id="PF18563">
    <property type="entry name" value="TubC_N"/>
    <property type="match status" value="1"/>
</dbReference>
<dbReference type="SUPFAM" id="SSF56801">
    <property type="entry name" value="Acetyl-CoA synthetase-like"/>
    <property type="match status" value="1"/>
</dbReference>
<dbReference type="InterPro" id="IPR041464">
    <property type="entry name" value="TubC_N"/>
</dbReference>